<dbReference type="SUPFAM" id="SSF53756">
    <property type="entry name" value="UDP-Glycosyltransferase/glycogen phosphorylase"/>
    <property type="match status" value="1"/>
</dbReference>
<evidence type="ECO:0000313" key="1">
    <source>
        <dbReference type="EMBL" id="NJC17966.1"/>
    </source>
</evidence>
<dbReference type="EMBL" id="JAATLI010000005">
    <property type="protein sequence ID" value="NJC17966.1"/>
    <property type="molecule type" value="Genomic_DNA"/>
</dbReference>
<evidence type="ECO:0000313" key="2">
    <source>
        <dbReference type="Proteomes" id="UP000576368"/>
    </source>
</evidence>
<reference evidence="1 2" key="1">
    <citation type="submission" date="2020-03" db="EMBL/GenBank/DDBJ databases">
        <title>Genomic Encyclopedia of Type Strains, Phase IV (KMG-IV): sequencing the most valuable type-strain genomes for metagenomic binning, comparative biology and taxonomic classification.</title>
        <authorList>
            <person name="Goeker M."/>
        </authorList>
    </citation>
    <scope>NUCLEOTIDE SEQUENCE [LARGE SCALE GENOMIC DNA]</scope>
    <source>
        <strain evidence="1 2">DSM 105722</strain>
    </source>
</reference>
<protein>
    <submittedName>
        <fullName evidence="1">Glycosyltransferase involved in cell wall biosynthesis</fullName>
    </submittedName>
</protein>
<keyword evidence="1" id="KW-0808">Transferase</keyword>
<comment type="caution">
    <text evidence="1">The sequence shown here is derived from an EMBL/GenBank/DDBJ whole genome shotgun (WGS) entry which is preliminary data.</text>
</comment>
<sequence>MKALFLTFHGFHATNGISKKIHYQVRALEANGVETHLCYLSEKQGIKYRMLDQEILADYGDGIKGKLYKRFEFNSVFRYIIKNQIDLVYIRSDHNANPFTIRLVRKIKKAGIHVVMEIPTYPYDQEYILSKGKIQLLIDKCFRKQLAKYLDQIITFSNYKTIFGIPTLQISNGIDFNDIPVKQEANDTSQEIHLIGVAEIHYWHGFDRLLKGLANYYIHSPQYKVYFHIIGDFFSPREREEYMSIIKENHLAPYVILHGRQAGQMLDLLFELCDFGIGSLGRHRSGITNIKTLKNREYAARGIPFIYSEIDEDFENMPYIMKIPANEEAVDIKQILNFYNQLHITPLEIRNSIRHLSWNNQMKKVLDEMQKKDKINPNNNNIANFATLYTNKFIPNKEKWPH</sequence>
<name>A0A7X6BJE4_9BACT</name>
<accession>A0A7X6BJE4</accession>
<organism evidence="1 2">
    <name type="scientific">Butyricimonas paravirosa</name>
    <dbReference type="NCBI Taxonomy" id="1472417"/>
    <lineage>
        <taxon>Bacteria</taxon>
        <taxon>Pseudomonadati</taxon>
        <taxon>Bacteroidota</taxon>
        <taxon>Bacteroidia</taxon>
        <taxon>Bacteroidales</taxon>
        <taxon>Odoribacteraceae</taxon>
        <taxon>Butyricimonas</taxon>
    </lineage>
</organism>
<dbReference type="RefSeq" id="WP_229782414.1">
    <property type="nucleotide sequence ID" value="NZ_BMPA01000006.1"/>
</dbReference>
<dbReference type="AlphaFoldDB" id="A0A7X6BJE4"/>
<dbReference type="GO" id="GO:0016740">
    <property type="term" value="F:transferase activity"/>
    <property type="evidence" value="ECO:0007669"/>
    <property type="project" value="UniProtKB-KW"/>
</dbReference>
<dbReference type="GeneID" id="86893653"/>
<proteinExistence type="predicted"/>
<dbReference type="Proteomes" id="UP000576368">
    <property type="component" value="Unassembled WGS sequence"/>
</dbReference>
<gene>
    <name evidence="1" type="ORF">GGR15_001583</name>
</gene>
<dbReference type="Gene3D" id="3.40.50.2000">
    <property type="entry name" value="Glycogen Phosphorylase B"/>
    <property type="match status" value="2"/>
</dbReference>